<dbReference type="InterPro" id="IPR019587">
    <property type="entry name" value="Polyketide_cyclase/dehydratase"/>
</dbReference>
<dbReference type="Gene3D" id="3.30.530.20">
    <property type="match status" value="1"/>
</dbReference>
<comment type="caution">
    <text evidence="2">The sequence shown here is derived from an EMBL/GenBank/DDBJ whole genome shotgun (WGS) entry which is preliminary data.</text>
</comment>
<dbReference type="OrthoDB" id="2264734at2759"/>
<evidence type="ECO:0000313" key="3">
    <source>
        <dbReference type="Proteomes" id="UP000605846"/>
    </source>
</evidence>
<accession>A0A8H7BM14</accession>
<keyword evidence="1" id="KW-0812">Transmembrane</keyword>
<dbReference type="Pfam" id="PF10604">
    <property type="entry name" value="Polyketide_cyc2"/>
    <property type="match status" value="1"/>
</dbReference>
<dbReference type="SUPFAM" id="SSF55961">
    <property type="entry name" value="Bet v1-like"/>
    <property type="match status" value="1"/>
</dbReference>
<evidence type="ECO:0000313" key="2">
    <source>
        <dbReference type="EMBL" id="KAF7726036.1"/>
    </source>
</evidence>
<keyword evidence="1" id="KW-1133">Transmembrane helix</keyword>
<reference evidence="2" key="1">
    <citation type="submission" date="2020-01" db="EMBL/GenBank/DDBJ databases">
        <title>Genome Sequencing of Three Apophysomyces-Like Fungal Strains Confirms a Novel Fungal Genus in the Mucoromycota with divergent Burkholderia-like Endosymbiotic Bacteria.</title>
        <authorList>
            <person name="Stajich J.E."/>
            <person name="Macias A.M."/>
            <person name="Carter-House D."/>
            <person name="Lovett B."/>
            <person name="Kasson L.R."/>
            <person name="Berry K."/>
            <person name="Grigoriev I."/>
            <person name="Chang Y."/>
            <person name="Spatafora J."/>
            <person name="Kasson M.T."/>
        </authorList>
    </citation>
    <scope>NUCLEOTIDE SEQUENCE</scope>
    <source>
        <strain evidence="2">NRRL A-21654</strain>
    </source>
</reference>
<dbReference type="EMBL" id="JABAYA010000085">
    <property type="protein sequence ID" value="KAF7726036.1"/>
    <property type="molecule type" value="Genomic_DNA"/>
</dbReference>
<dbReference type="InterPro" id="IPR023393">
    <property type="entry name" value="START-like_dom_sf"/>
</dbReference>
<sequence>MFTFCIVGIIVVPLLIYVVGLLIPASHIVSRTATYNITPERLWEILTDVENYPSWQPKVERVEISQVEEEEEGGSEGKKVVFVQHSHRKSKSVIVHVERAPFRTLLRILEERLVDTNCSVPSRKPTFSGSWTFEIIPQRVGDKEVMHDTTSTTPSVSLKITEQGIIKKPMVRVTHLLLFGFHLRIDRFLKDLAKKIEGDNNTLVTMEEKRQLPLENGGDQEDLADDLSLSPSKIIDKDWDLISEIYERKAT</sequence>
<organism evidence="2 3">
    <name type="scientific">Apophysomyces ossiformis</name>
    <dbReference type="NCBI Taxonomy" id="679940"/>
    <lineage>
        <taxon>Eukaryota</taxon>
        <taxon>Fungi</taxon>
        <taxon>Fungi incertae sedis</taxon>
        <taxon>Mucoromycota</taxon>
        <taxon>Mucoromycotina</taxon>
        <taxon>Mucoromycetes</taxon>
        <taxon>Mucorales</taxon>
        <taxon>Mucorineae</taxon>
        <taxon>Mucoraceae</taxon>
        <taxon>Apophysomyces</taxon>
    </lineage>
</organism>
<keyword evidence="1" id="KW-0472">Membrane</keyword>
<proteinExistence type="predicted"/>
<feature type="transmembrane region" description="Helical" evidence="1">
    <location>
        <begin position="6"/>
        <end position="25"/>
    </location>
</feature>
<keyword evidence="3" id="KW-1185">Reference proteome</keyword>
<name>A0A8H7BM14_9FUNG</name>
<dbReference type="Proteomes" id="UP000605846">
    <property type="component" value="Unassembled WGS sequence"/>
</dbReference>
<dbReference type="AlphaFoldDB" id="A0A8H7BM14"/>
<evidence type="ECO:0000256" key="1">
    <source>
        <dbReference type="SAM" id="Phobius"/>
    </source>
</evidence>
<gene>
    <name evidence="2" type="ORF">EC973_009101</name>
</gene>
<protein>
    <submittedName>
        <fullName evidence="2">Uncharacterized protein</fullName>
    </submittedName>
</protein>